<dbReference type="Pfam" id="PF08486">
    <property type="entry name" value="SpoIID"/>
    <property type="match status" value="1"/>
</dbReference>
<protein>
    <submittedName>
        <fullName evidence="3">Stage II sporulation protein D</fullName>
    </submittedName>
</protein>
<accession>A0A7G5BXQ5</accession>
<gene>
    <name evidence="3" type="primary">spoIID</name>
    <name evidence="3" type="ORF">FPL14_11500</name>
</gene>
<keyword evidence="1" id="KW-1133">Transmembrane helix</keyword>
<proteinExistence type="predicted"/>
<evidence type="ECO:0000259" key="2">
    <source>
        <dbReference type="Pfam" id="PF08486"/>
    </source>
</evidence>
<evidence type="ECO:0000256" key="1">
    <source>
        <dbReference type="SAM" id="Phobius"/>
    </source>
</evidence>
<dbReference type="EMBL" id="CP041969">
    <property type="protein sequence ID" value="QMV41739.1"/>
    <property type="molecule type" value="Genomic_DNA"/>
</dbReference>
<name>A0A7G5BXQ5_9BACL</name>
<dbReference type="NCBIfam" id="TIGR02669">
    <property type="entry name" value="SpoIID_LytB"/>
    <property type="match status" value="1"/>
</dbReference>
<feature type="domain" description="Sporulation stage II protein D amidase enhancer LytB N-terminal" evidence="2">
    <location>
        <begin position="88"/>
        <end position="190"/>
    </location>
</feature>
<dbReference type="InterPro" id="IPR014225">
    <property type="entry name" value="Spore_II_D_firmicutes"/>
</dbReference>
<evidence type="ECO:0000313" key="3">
    <source>
        <dbReference type="EMBL" id="QMV41739.1"/>
    </source>
</evidence>
<keyword evidence="4" id="KW-1185">Reference proteome</keyword>
<organism evidence="3 4">
    <name type="scientific">Cohnella cholangitidis</name>
    <dbReference type="NCBI Taxonomy" id="2598458"/>
    <lineage>
        <taxon>Bacteria</taxon>
        <taxon>Bacillati</taxon>
        <taxon>Bacillota</taxon>
        <taxon>Bacilli</taxon>
        <taxon>Bacillales</taxon>
        <taxon>Paenibacillaceae</taxon>
        <taxon>Cohnella</taxon>
    </lineage>
</organism>
<keyword evidence="1" id="KW-0812">Transmembrane</keyword>
<evidence type="ECO:0000313" key="4">
    <source>
        <dbReference type="Proteomes" id="UP000515679"/>
    </source>
</evidence>
<dbReference type="Proteomes" id="UP000515679">
    <property type="component" value="Chromosome"/>
</dbReference>
<dbReference type="GO" id="GO:0030435">
    <property type="term" value="P:sporulation resulting in formation of a cellular spore"/>
    <property type="evidence" value="ECO:0007669"/>
    <property type="project" value="InterPro"/>
</dbReference>
<dbReference type="NCBIfam" id="TIGR02870">
    <property type="entry name" value="spore_II_D"/>
    <property type="match status" value="1"/>
</dbReference>
<keyword evidence="1" id="KW-0472">Membrane</keyword>
<reference evidence="3 4" key="1">
    <citation type="submission" date="2019-07" db="EMBL/GenBank/DDBJ databases">
        <authorList>
            <person name="Kim J.K."/>
            <person name="Cheong H.-M."/>
            <person name="Choi Y."/>
            <person name="Hwang K.J."/>
            <person name="Lee S."/>
            <person name="Choi C."/>
        </authorList>
    </citation>
    <scope>NUCLEOTIDE SEQUENCE [LARGE SCALE GENOMIC DNA]</scope>
    <source>
        <strain evidence="3 4">KS 22</strain>
    </source>
</reference>
<dbReference type="RefSeq" id="WP_182303077.1">
    <property type="nucleotide sequence ID" value="NZ_CP041969.1"/>
</dbReference>
<dbReference type="InterPro" id="IPR013486">
    <property type="entry name" value="SpoIID/LytB"/>
</dbReference>
<dbReference type="KEGG" id="cchl:FPL14_11500"/>
<dbReference type="PANTHER" id="PTHR30032">
    <property type="entry name" value="N-ACETYLMURAMOYL-L-ALANINE AMIDASE-RELATED"/>
    <property type="match status" value="1"/>
</dbReference>
<dbReference type="InterPro" id="IPR051922">
    <property type="entry name" value="Bact_Sporulation_Assoc"/>
</dbReference>
<dbReference type="InterPro" id="IPR013693">
    <property type="entry name" value="SpoIID/LytB_N"/>
</dbReference>
<dbReference type="PANTHER" id="PTHR30032:SF4">
    <property type="entry name" value="AMIDASE ENHANCER"/>
    <property type="match status" value="1"/>
</dbReference>
<dbReference type="GO" id="GO:0030288">
    <property type="term" value="C:outer membrane-bounded periplasmic space"/>
    <property type="evidence" value="ECO:0007669"/>
    <property type="project" value="TreeGrafter"/>
</dbReference>
<feature type="transmembrane region" description="Helical" evidence="1">
    <location>
        <begin position="12"/>
        <end position="33"/>
    </location>
</feature>
<sequence length="369" mass="40907">MSSRVGKRQRASLHLWFAFVSGLIASTMIWVALHGGGNSSSIEIGSEKSTFVQKKVADRLVTKNEPKSVGEKEEWEKQPEVRVLLSESNSVEAVPLETYVQGVVAAEMPINFEPAALEAQALAARTYIVRRLLLKDRTGMNTSEADVTNTQTHQVYRSLAEMKRLRKDDAEGWGKVKSAVARTAGEIIVYRGEPIEALFFSTSNGYTENSEEVFANKLPYLRSVASPWDKEGSPRARETIEMELADFYRKLDAGSITANVSRKDSKALRILEWTAGKRVKEMLAGERKWTGEEVRHRLGLRSAAFDWIIDNDKIILTTYGSGHGVGMSQWGAQGMAKAGKTAREIVEYYYSGAAVEEVSKLANGLNYGS</sequence>
<dbReference type="AlphaFoldDB" id="A0A7G5BXQ5"/>